<dbReference type="AlphaFoldDB" id="A0AA85JRR8"/>
<keyword evidence="2" id="KW-1185">Reference proteome</keyword>
<dbReference type="WBParaSite" id="TREG1_38060.1">
    <property type="protein sequence ID" value="TREG1_38060.1"/>
    <property type="gene ID" value="TREG1_38060"/>
</dbReference>
<feature type="chain" id="PRO_5041719397" description="DUF19 domain-containing protein" evidence="1">
    <location>
        <begin position="30"/>
        <end position="143"/>
    </location>
</feature>
<evidence type="ECO:0008006" key="4">
    <source>
        <dbReference type="Google" id="ProtNLM"/>
    </source>
</evidence>
<evidence type="ECO:0000256" key="1">
    <source>
        <dbReference type="SAM" id="SignalP"/>
    </source>
</evidence>
<evidence type="ECO:0000313" key="3">
    <source>
        <dbReference type="WBParaSite" id="TREG1_38060.1"/>
    </source>
</evidence>
<feature type="signal peptide" evidence="1">
    <location>
        <begin position="1"/>
        <end position="29"/>
    </location>
</feature>
<keyword evidence="1" id="KW-0732">Signal</keyword>
<protein>
    <recommendedName>
        <fullName evidence="4">DUF19 domain-containing protein</fullName>
    </recommendedName>
</protein>
<name>A0AA85JRR8_TRIRE</name>
<reference evidence="2" key="1">
    <citation type="submission" date="2022-06" db="EMBL/GenBank/DDBJ databases">
        <authorList>
            <person name="Berger JAMES D."/>
            <person name="Berger JAMES D."/>
        </authorList>
    </citation>
    <scope>NUCLEOTIDE SEQUENCE [LARGE SCALE GENOMIC DNA]</scope>
</reference>
<reference evidence="3" key="2">
    <citation type="submission" date="2023-11" db="UniProtKB">
        <authorList>
            <consortium name="WormBaseParasite"/>
        </authorList>
    </citation>
    <scope>IDENTIFICATION</scope>
</reference>
<sequence>MERTNASVKTVFVCFSVTVLLCLLNECKSNETHTECEARRQFETCLNKTKSDILNPTPNPEFDLSSMKDAVNMDSSDFMGKCTEDKICTVKTLLCYLGDQLKAEWKHCYDEEETHLIQTAYEYLESVRHTPMEFDLEKFSNLD</sequence>
<organism evidence="2 3">
    <name type="scientific">Trichobilharzia regenti</name>
    <name type="common">Nasal bird schistosome</name>
    <dbReference type="NCBI Taxonomy" id="157069"/>
    <lineage>
        <taxon>Eukaryota</taxon>
        <taxon>Metazoa</taxon>
        <taxon>Spiralia</taxon>
        <taxon>Lophotrochozoa</taxon>
        <taxon>Platyhelminthes</taxon>
        <taxon>Trematoda</taxon>
        <taxon>Digenea</taxon>
        <taxon>Strigeidida</taxon>
        <taxon>Schistosomatoidea</taxon>
        <taxon>Schistosomatidae</taxon>
        <taxon>Trichobilharzia</taxon>
    </lineage>
</organism>
<evidence type="ECO:0000313" key="2">
    <source>
        <dbReference type="Proteomes" id="UP000050795"/>
    </source>
</evidence>
<dbReference type="Proteomes" id="UP000050795">
    <property type="component" value="Unassembled WGS sequence"/>
</dbReference>
<accession>A0AA85JRR8</accession>
<proteinExistence type="predicted"/>